<comment type="subcellular location">
    <subcellularLocation>
        <location evidence="1">Endosome membrane</location>
    </subcellularLocation>
</comment>
<dbReference type="Gene3D" id="1.10.287.1060">
    <property type="entry name" value="ESAT-6-like"/>
    <property type="match status" value="1"/>
</dbReference>
<evidence type="ECO:0000256" key="3">
    <source>
        <dbReference type="ARBA" id="ARBA00022448"/>
    </source>
</evidence>
<accession>A0A077YZ47</accession>
<protein>
    <submittedName>
        <fullName evidence="7">Charged multivesicular body protein 6</fullName>
    </submittedName>
</protein>
<dbReference type="OrthoDB" id="441172at2759"/>
<dbReference type="GO" id="GO:0032511">
    <property type="term" value="P:late endosome to vacuole transport via multivesicular body sorting pathway"/>
    <property type="evidence" value="ECO:0007669"/>
    <property type="project" value="TreeGrafter"/>
</dbReference>
<dbReference type="STRING" id="36087.A0A077YZ47"/>
<keyword evidence="6" id="KW-0472">Membrane</keyword>
<keyword evidence="4" id="KW-0967">Endosome</keyword>
<reference evidence="7" key="2">
    <citation type="submission" date="2014-03" db="EMBL/GenBank/DDBJ databases">
        <title>The whipworm genome and dual-species transcriptomics of an intimate host-pathogen interaction.</title>
        <authorList>
            <person name="Foth B.J."/>
            <person name="Tsai I.J."/>
            <person name="Reid A.J."/>
            <person name="Bancroft A.J."/>
            <person name="Nichol S."/>
            <person name="Tracey A."/>
            <person name="Holroyd N."/>
            <person name="Cotton J.A."/>
            <person name="Stanley E.J."/>
            <person name="Zarowiecki M."/>
            <person name="Liu J.Z."/>
            <person name="Huckvale T."/>
            <person name="Cooper P.J."/>
            <person name="Grencis R.K."/>
            <person name="Berriman M."/>
        </authorList>
    </citation>
    <scope>NUCLEOTIDE SEQUENCE [LARGE SCALE GENOMIC DNA]</scope>
</reference>
<dbReference type="AlphaFoldDB" id="A0A077YZ47"/>
<keyword evidence="8" id="KW-1185">Reference proteome</keyword>
<dbReference type="PANTHER" id="PTHR22761:SF5">
    <property type="entry name" value="CHARGED MULTIVESICULAR BODY PROTEIN 6"/>
    <property type="match status" value="1"/>
</dbReference>
<evidence type="ECO:0000256" key="4">
    <source>
        <dbReference type="ARBA" id="ARBA00022753"/>
    </source>
</evidence>
<dbReference type="GO" id="GO:0005771">
    <property type="term" value="C:multivesicular body"/>
    <property type="evidence" value="ECO:0007669"/>
    <property type="project" value="TreeGrafter"/>
</dbReference>
<dbReference type="Proteomes" id="UP000030665">
    <property type="component" value="Unassembled WGS sequence"/>
</dbReference>
<dbReference type="PANTHER" id="PTHR22761">
    <property type="entry name" value="CHARGED MULTIVESICULAR BODY PROTEIN"/>
    <property type="match status" value="1"/>
</dbReference>
<organism evidence="7 8">
    <name type="scientific">Trichuris trichiura</name>
    <name type="common">Whipworm</name>
    <name type="synonym">Trichocephalus trichiurus</name>
    <dbReference type="NCBI Taxonomy" id="36087"/>
    <lineage>
        <taxon>Eukaryota</taxon>
        <taxon>Metazoa</taxon>
        <taxon>Ecdysozoa</taxon>
        <taxon>Nematoda</taxon>
        <taxon>Enoplea</taxon>
        <taxon>Dorylaimia</taxon>
        <taxon>Trichinellida</taxon>
        <taxon>Trichuridae</taxon>
        <taxon>Trichuris</taxon>
    </lineage>
</organism>
<evidence type="ECO:0000256" key="5">
    <source>
        <dbReference type="ARBA" id="ARBA00022927"/>
    </source>
</evidence>
<dbReference type="Pfam" id="PF03357">
    <property type="entry name" value="Snf7"/>
    <property type="match status" value="1"/>
</dbReference>
<sequence length="195" mass="22426">MGGLFSKKRSRITKQDQAILQLKSQRDRLNRYRDRISRNVDKETAVARTLLRQGLRDKAMLILRKKRFLLSLVEKTGDQLDAVERIIHDVEFAQIEMDVLESLRVGNVCLKSLNDAIRLEDVEKILEDTKEAADYQQEVTNILSGVLEPEDEAAAEAELNGLLKTVMEYPEIPFEEFQAEENISQRVKQPLTVTQ</sequence>
<dbReference type="EMBL" id="HG805841">
    <property type="protein sequence ID" value="CDW53106.1"/>
    <property type="molecule type" value="Genomic_DNA"/>
</dbReference>
<comment type="similarity">
    <text evidence="2">Belongs to the SNF7 family.</text>
</comment>
<evidence type="ECO:0000313" key="8">
    <source>
        <dbReference type="Proteomes" id="UP000030665"/>
    </source>
</evidence>
<evidence type="ECO:0000256" key="2">
    <source>
        <dbReference type="ARBA" id="ARBA00006190"/>
    </source>
</evidence>
<keyword evidence="5" id="KW-0653">Protein transport</keyword>
<dbReference type="GO" id="GO:0000815">
    <property type="term" value="C:ESCRT III complex"/>
    <property type="evidence" value="ECO:0007669"/>
    <property type="project" value="TreeGrafter"/>
</dbReference>
<evidence type="ECO:0000313" key="7">
    <source>
        <dbReference type="EMBL" id="CDW53106.1"/>
    </source>
</evidence>
<dbReference type="GO" id="GO:0015031">
    <property type="term" value="P:protein transport"/>
    <property type="evidence" value="ECO:0007669"/>
    <property type="project" value="UniProtKB-KW"/>
</dbReference>
<keyword evidence="3" id="KW-0813">Transport</keyword>
<reference evidence="7" key="1">
    <citation type="submission" date="2014-01" db="EMBL/GenBank/DDBJ databases">
        <authorList>
            <person name="Aslett M."/>
        </authorList>
    </citation>
    <scope>NUCLEOTIDE SEQUENCE</scope>
</reference>
<dbReference type="InterPro" id="IPR005024">
    <property type="entry name" value="Snf7_fam"/>
</dbReference>
<name>A0A077YZ47_TRITR</name>
<gene>
    <name evidence="7" type="ORF">TTRE_0000136901</name>
</gene>
<dbReference type="GO" id="GO:0006900">
    <property type="term" value="P:vesicle budding from membrane"/>
    <property type="evidence" value="ECO:0007669"/>
    <property type="project" value="TreeGrafter"/>
</dbReference>
<evidence type="ECO:0000256" key="6">
    <source>
        <dbReference type="ARBA" id="ARBA00023136"/>
    </source>
</evidence>
<proteinExistence type="inferred from homology"/>
<evidence type="ECO:0000256" key="1">
    <source>
        <dbReference type="ARBA" id="ARBA00004608"/>
    </source>
</evidence>